<organism evidence="8 9">
    <name type="scientific">Cimex lectularius</name>
    <name type="common">Bed bug</name>
    <name type="synonym">Acanthia lectularia</name>
    <dbReference type="NCBI Taxonomy" id="79782"/>
    <lineage>
        <taxon>Eukaryota</taxon>
        <taxon>Metazoa</taxon>
        <taxon>Ecdysozoa</taxon>
        <taxon>Arthropoda</taxon>
        <taxon>Hexapoda</taxon>
        <taxon>Insecta</taxon>
        <taxon>Pterygota</taxon>
        <taxon>Neoptera</taxon>
        <taxon>Paraneoptera</taxon>
        <taxon>Hemiptera</taxon>
        <taxon>Heteroptera</taxon>
        <taxon>Panheteroptera</taxon>
        <taxon>Cimicomorpha</taxon>
        <taxon>Cimicidae</taxon>
        <taxon>Cimex</taxon>
    </lineage>
</organism>
<comment type="subcellular location">
    <subcellularLocation>
        <location evidence="1">Membrane</location>
        <topology evidence="1">Multi-pass membrane protein</topology>
    </subcellularLocation>
</comment>
<dbReference type="CDD" id="cd17384">
    <property type="entry name" value="MFS_SLC18A1_2_VAT1_2"/>
    <property type="match status" value="1"/>
</dbReference>
<dbReference type="EnsemblMetazoa" id="XM_024230258.1">
    <property type="protein sequence ID" value="XP_024086026.1"/>
    <property type="gene ID" value="LOC106666435"/>
</dbReference>
<protein>
    <recommendedName>
        <fullName evidence="7">Major facilitator superfamily (MFS) profile domain-containing protein</fullName>
    </recommendedName>
</protein>
<feature type="transmembrane region" description="Helical" evidence="6">
    <location>
        <begin position="270"/>
        <end position="292"/>
    </location>
</feature>
<evidence type="ECO:0000256" key="1">
    <source>
        <dbReference type="ARBA" id="ARBA00004141"/>
    </source>
</evidence>
<dbReference type="InterPro" id="IPR036259">
    <property type="entry name" value="MFS_trans_sf"/>
</dbReference>
<sequence length="444" mass="47599">MSVEARHPSQIVVLTIVYYSLLLDNVLLTVVVPIVPDYLITVEAESRTGLSQNRTLALYEEALGEENSRVGLLLSSKAVVQLVVNPIVGFAAKSVGYTLPLFVGSVNLLTSSLLFAFGESYLSLFMARSLQGLASACIGVAGMCLVAEYYPVEKERSRLMGIVLGSVALGVLLGYPFGGFLYDFVGKTAPFLGIAFLSVVDVGLQLTFLDLKLPSQSCCGKTSWKKLMSDGLVMLTAGAIWLSTSVMAILEPCLPLWLMTTIKPEKWELGTVFIPDSIGYLIGTNFFGAIAYKLGGWRVAIGAMLLVAISAILIPTASTMEGLILPHLGVGLGIGVIDAALVPLLATLVDSRHSANYAVVYALQQTAVALAYALGPMLGGELAHLMGFPWLMRCIGIINLLYCPLLALLATDYKKPEAQPVANDQVVRYNGLQKYNRFSNADSD</sequence>
<feature type="transmembrane region" description="Helical" evidence="6">
    <location>
        <begin position="299"/>
        <end position="318"/>
    </location>
</feature>
<feature type="transmembrane region" description="Helical" evidence="6">
    <location>
        <begin position="188"/>
        <end position="211"/>
    </location>
</feature>
<evidence type="ECO:0000256" key="2">
    <source>
        <dbReference type="ARBA" id="ARBA00022448"/>
    </source>
</evidence>
<dbReference type="PANTHER" id="PTHR23506:SF4">
    <property type="entry name" value="PORTABELLA"/>
    <property type="match status" value="1"/>
</dbReference>
<keyword evidence="9" id="KW-1185">Reference proteome</keyword>
<evidence type="ECO:0000256" key="5">
    <source>
        <dbReference type="ARBA" id="ARBA00023136"/>
    </source>
</evidence>
<dbReference type="Pfam" id="PF07690">
    <property type="entry name" value="MFS_1"/>
    <property type="match status" value="1"/>
</dbReference>
<dbReference type="PROSITE" id="PS50850">
    <property type="entry name" value="MFS"/>
    <property type="match status" value="1"/>
</dbReference>
<name>A0A8I6SV09_CIMLE</name>
<dbReference type="PANTHER" id="PTHR23506">
    <property type="entry name" value="GH10249P"/>
    <property type="match status" value="1"/>
</dbReference>
<keyword evidence="4 6" id="KW-1133">Transmembrane helix</keyword>
<dbReference type="AlphaFoldDB" id="A0A8I6SV09"/>
<dbReference type="FunFam" id="1.20.1250.20:FF:000401">
    <property type="entry name" value="Vesicular amine transporter"/>
    <property type="match status" value="1"/>
</dbReference>
<feature type="domain" description="Major facilitator superfamily (MFS) profile" evidence="7">
    <location>
        <begin position="13"/>
        <end position="419"/>
    </location>
</feature>
<dbReference type="RefSeq" id="XP_024086026.1">
    <property type="nucleotide sequence ID" value="XM_024230258.1"/>
</dbReference>
<feature type="transmembrane region" description="Helical" evidence="6">
    <location>
        <begin position="358"/>
        <end position="378"/>
    </location>
</feature>
<feature type="transmembrane region" description="Helical" evidence="6">
    <location>
        <begin position="12"/>
        <end position="35"/>
    </location>
</feature>
<feature type="transmembrane region" description="Helical" evidence="6">
    <location>
        <begin position="130"/>
        <end position="150"/>
    </location>
</feature>
<feature type="transmembrane region" description="Helical" evidence="6">
    <location>
        <begin position="162"/>
        <end position="182"/>
    </location>
</feature>
<dbReference type="Gene3D" id="1.20.1250.20">
    <property type="entry name" value="MFS general substrate transporter like domains"/>
    <property type="match status" value="2"/>
</dbReference>
<dbReference type="InterPro" id="IPR011701">
    <property type="entry name" value="MFS"/>
</dbReference>
<dbReference type="GO" id="GO:0030672">
    <property type="term" value="C:synaptic vesicle membrane"/>
    <property type="evidence" value="ECO:0007669"/>
    <property type="project" value="TreeGrafter"/>
</dbReference>
<dbReference type="OMA" id="GESYWML"/>
<dbReference type="Proteomes" id="UP000494040">
    <property type="component" value="Unassembled WGS sequence"/>
</dbReference>
<proteinExistence type="predicted"/>
<dbReference type="InterPro" id="IPR020846">
    <property type="entry name" value="MFS_dom"/>
</dbReference>
<feature type="transmembrane region" description="Helical" evidence="6">
    <location>
        <begin position="99"/>
        <end position="118"/>
    </location>
</feature>
<dbReference type="SUPFAM" id="SSF103473">
    <property type="entry name" value="MFS general substrate transporter"/>
    <property type="match status" value="1"/>
</dbReference>
<feature type="transmembrane region" description="Helical" evidence="6">
    <location>
        <begin position="232"/>
        <end position="250"/>
    </location>
</feature>
<dbReference type="GO" id="GO:0015842">
    <property type="term" value="P:aminergic neurotransmitter loading into synaptic vesicle"/>
    <property type="evidence" value="ECO:0007669"/>
    <property type="project" value="TreeGrafter"/>
</dbReference>
<dbReference type="GO" id="GO:0005335">
    <property type="term" value="F:serotonin:sodium:chloride symporter activity"/>
    <property type="evidence" value="ECO:0007669"/>
    <property type="project" value="TreeGrafter"/>
</dbReference>
<dbReference type="InterPro" id="IPR050930">
    <property type="entry name" value="MFS_Vesicular_Transporter"/>
</dbReference>
<feature type="transmembrane region" description="Helical" evidence="6">
    <location>
        <begin position="324"/>
        <end position="346"/>
    </location>
</feature>
<reference evidence="8" key="1">
    <citation type="submission" date="2022-01" db="UniProtKB">
        <authorList>
            <consortium name="EnsemblMetazoa"/>
        </authorList>
    </citation>
    <scope>IDENTIFICATION</scope>
</reference>
<dbReference type="GO" id="GO:0043195">
    <property type="term" value="C:terminal bouton"/>
    <property type="evidence" value="ECO:0007669"/>
    <property type="project" value="TreeGrafter"/>
</dbReference>
<evidence type="ECO:0000256" key="6">
    <source>
        <dbReference type="SAM" id="Phobius"/>
    </source>
</evidence>
<keyword evidence="5 6" id="KW-0472">Membrane</keyword>
<dbReference type="CTD" id="117368"/>
<keyword evidence="2" id="KW-0813">Transport</keyword>
<evidence type="ECO:0000259" key="7">
    <source>
        <dbReference type="PROSITE" id="PS50850"/>
    </source>
</evidence>
<evidence type="ECO:0000313" key="8">
    <source>
        <dbReference type="EnsemblMetazoa" id="XP_024086026.1"/>
    </source>
</evidence>
<evidence type="ECO:0000256" key="3">
    <source>
        <dbReference type="ARBA" id="ARBA00022692"/>
    </source>
</evidence>
<evidence type="ECO:0000313" key="9">
    <source>
        <dbReference type="Proteomes" id="UP000494040"/>
    </source>
</evidence>
<dbReference type="KEGG" id="clec:106666435"/>
<dbReference type="OrthoDB" id="5086884at2759"/>
<feature type="transmembrane region" description="Helical" evidence="6">
    <location>
        <begin position="390"/>
        <end position="410"/>
    </location>
</feature>
<accession>A0A8I6SV09</accession>
<evidence type="ECO:0000256" key="4">
    <source>
        <dbReference type="ARBA" id="ARBA00022989"/>
    </source>
</evidence>
<keyword evidence="3 6" id="KW-0812">Transmembrane</keyword>
<dbReference type="GeneID" id="106666435"/>